<keyword evidence="2" id="KW-1185">Reference proteome</keyword>
<reference evidence="1" key="1">
    <citation type="submission" date="2021-06" db="EMBL/GenBank/DDBJ databases">
        <authorList>
            <person name="Kallberg Y."/>
            <person name="Tangrot J."/>
            <person name="Rosling A."/>
        </authorList>
    </citation>
    <scope>NUCLEOTIDE SEQUENCE</scope>
    <source>
        <strain evidence="1">MA461A</strain>
    </source>
</reference>
<proteinExistence type="predicted"/>
<feature type="non-terminal residue" evidence="1">
    <location>
        <position position="563"/>
    </location>
</feature>
<comment type="caution">
    <text evidence="1">The sequence shown here is derived from an EMBL/GenBank/DDBJ whole genome shotgun (WGS) entry which is preliminary data.</text>
</comment>
<organism evidence="1 2">
    <name type="scientific">Racocetra persica</name>
    <dbReference type="NCBI Taxonomy" id="160502"/>
    <lineage>
        <taxon>Eukaryota</taxon>
        <taxon>Fungi</taxon>
        <taxon>Fungi incertae sedis</taxon>
        <taxon>Mucoromycota</taxon>
        <taxon>Glomeromycotina</taxon>
        <taxon>Glomeromycetes</taxon>
        <taxon>Diversisporales</taxon>
        <taxon>Gigasporaceae</taxon>
        <taxon>Racocetra</taxon>
    </lineage>
</organism>
<evidence type="ECO:0000313" key="1">
    <source>
        <dbReference type="EMBL" id="CAG8641971.1"/>
    </source>
</evidence>
<feature type="non-terminal residue" evidence="1">
    <location>
        <position position="1"/>
    </location>
</feature>
<dbReference type="EMBL" id="CAJVQC010012795">
    <property type="protein sequence ID" value="CAG8641971.1"/>
    <property type="molecule type" value="Genomic_DNA"/>
</dbReference>
<sequence>MEEDPWIQRDILRNIVTNAVNLAKDSYSNNIRAQNRVLAVSLQFDIAFEGVCSLRNIEAEKEIEQIKKNIRELKGKLKGKSSSFARKIYKYLDSVELDNLKWQNPLASQVITDEFVQNLSKESGDGNVYKSFKEPLNCMQIDAPSNIREICNVFIEDFNKDEIEILPPKYLHNHTWRESSEELANITSEILESLSDIWRNPAFEANIAKTQSEGIYMTDVIVPLLRASLKKLPIRNTTFLSIAERQSQASADRKGGENKGKRPDIMLIEEYNEDDDKIKLWREMNDGLYWTYSGCRPNKNQFGVIGVQIAGDTLHLKIIIKDMDDIHHLYNLYSVKIPVRPTDGEGGLIQELFTPEPFLQESNIIQNHTIGISETGSPGKSNIDEASQHLAQLCDKAFDAEDGANRANQEEILCWSIYGKDFRVQFNKIIKNSRGHQISSENTEILARLGKILPIPEDSSSTPAKAETNIDYDDVYFDEEFDDDVYFDEEIASRSDKVEPGQRSSSNQALLHDDSDHSHNNDSEEEMLDESDDDRYSGCGGYNEYGKSDRAHINMRLSKYWKP</sequence>
<dbReference type="Proteomes" id="UP000789920">
    <property type="component" value="Unassembled WGS sequence"/>
</dbReference>
<accession>A0ACA9N9Q0</accession>
<name>A0ACA9N9Q0_9GLOM</name>
<protein>
    <submittedName>
        <fullName evidence="1">30086_t:CDS:1</fullName>
    </submittedName>
</protein>
<gene>
    <name evidence="1" type="ORF">RPERSI_LOCUS7521</name>
</gene>
<evidence type="ECO:0000313" key="2">
    <source>
        <dbReference type="Proteomes" id="UP000789920"/>
    </source>
</evidence>